<dbReference type="AlphaFoldDB" id="A0A8H4T764"/>
<evidence type="ECO:0000313" key="3">
    <source>
        <dbReference type="Proteomes" id="UP000604273"/>
    </source>
</evidence>
<keyword evidence="3" id="KW-1185">Reference proteome</keyword>
<reference evidence="2" key="1">
    <citation type="journal article" date="2020" name="BMC Genomics">
        <title>Correction to: Identification and distribution of gene clusters required for synthesis of sphingolipid metabolism inhibitors in diverse species of the filamentous fungus Fusarium.</title>
        <authorList>
            <person name="Kim H.S."/>
            <person name="Lohmar J.M."/>
            <person name="Busman M."/>
            <person name="Brown D.W."/>
            <person name="Naumann T.A."/>
            <person name="Divon H.H."/>
            <person name="Lysoe E."/>
            <person name="Uhlig S."/>
            <person name="Proctor R.H."/>
        </authorList>
    </citation>
    <scope>NUCLEOTIDE SEQUENCE</scope>
    <source>
        <strain evidence="2">NRRL 45417</strain>
    </source>
</reference>
<comment type="caution">
    <text evidence="2">The sequence shown here is derived from an EMBL/GenBank/DDBJ whole genome shotgun (WGS) entry which is preliminary data.</text>
</comment>
<protein>
    <submittedName>
        <fullName evidence="2">Uncharacterized protein</fullName>
    </submittedName>
</protein>
<dbReference type="EMBL" id="JABFAI010000153">
    <property type="protein sequence ID" value="KAF4952560.1"/>
    <property type="molecule type" value="Genomic_DNA"/>
</dbReference>
<reference evidence="2" key="2">
    <citation type="submission" date="2020-05" db="EMBL/GenBank/DDBJ databases">
        <authorList>
            <person name="Kim H.-S."/>
            <person name="Proctor R.H."/>
            <person name="Brown D.W."/>
        </authorList>
    </citation>
    <scope>NUCLEOTIDE SEQUENCE</scope>
    <source>
        <strain evidence="2">NRRL 45417</strain>
    </source>
</reference>
<evidence type="ECO:0000313" key="2">
    <source>
        <dbReference type="EMBL" id="KAF4952560.1"/>
    </source>
</evidence>
<feature type="region of interest" description="Disordered" evidence="1">
    <location>
        <begin position="1"/>
        <end position="23"/>
    </location>
</feature>
<gene>
    <name evidence="2" type="ORF">FGADI_6631</name>
</gene>
<proteinExistence type="predicted"/>
<name>A0A8H4T764_9HYPO</name>
<sequence length="190" mass="21135">MAHHEVRASGAITKPSSTRQGVEHASPIAYSHIAPDPGGYTRGMADLANVPRYKIFNNKEEAIRIPASHVLKYPAFEDHFNRSSRSRARRLYSGRCSCIIDIVAVFLRDGSSNFMHLRNWSRTDDMPKFAECIKPTDVLCLKLMYGKPATPEATGSSGHSQLLSHESLRQDLARLVMSLIGEPRLGESEV</sequence>
<evidence type="ECO:0000256" key="1">
    <source>
        <dbReference type="SAM" id="MobiDB-lite"/>
    </source>
</evidence>
<organism evidence="2 3">
    <name type="scientific">Fusarium gaditjirri</name>
    <dbReference type="NCBI Taxonomy" id="282569"/>
    <lineage>
        <taxon>Eukaryota</taxon>
        <taxon>Fungi</taxon>
        <taxon>Dikarya</taxon>
        <taxon>Ascomycota</taxon>
        <taxon>Pezizomycotina</taxon>
        <taxon>Sordariomycetes</taxon>
        <taxon>Hypocreomycetidae</taxon>
        <taxon>Hypocreales</taxon>
        <taxon>Nectriaceae</taxon>
        <taxon>Fusarium</taxon>
        <taxon>Fusarium nisikadoi species complex</taxon>
    </lineage>
</organism>
<accession>A0A8H4T764</accession>
<dbReference type="Proteomes" id="UP000604273">
    <property type="component" value="Unassembled WGS sequence"/>
</dbReference>
<dbReference type="OrthoDB" id="5043178at2759"/>